<accession>A0A939FZK4</accession>
<dbReference type="GO" id="GO:0006631">
    <property type="term" value="P:fatty acid metabolic process"/>
    <property type="evidence" value="ECO:0007669"/>
    <property type="project" value="TreeGrafter"/>
</dbReference>
<dbReference type="AlphaFoldDB" id="A0A939FZK4"/>
<dbReference type="Gene3D" id="3.40.50.12780">
    <property type="entry name" value="N-terminal domain of ligase-like"/>
    <property type="match status" value="1"/>
</dbReference>
<evidence type="ECO:0000313" key="6">
    <source>
        <dbReference type="Proteomes" id="UP000664122"/>
    </source>
</evidence>
<sequence>MTVNQGPMASVPTKTQDRFRIHPKARIDLGRLGPFERVAGDFADGPEGGLVEIAGRPIVQAVSQLLAAIEAGRPFCVCREPGRGHPVSLEHHRGRQAIALRRPFLECETGGTTGVAKRIRRSQASWIASFEVNRRLWPLGSADTVAVFGTLQHSLPLYAIVEALWLGAGLRLLGDQRPDRQAEAFGDGTPTLVYASPTHLRQLALAVPTGALSPGVKRLVIGGGFLDEGARTAARRLFPQAEIAAFYGAAETSFMTLCDRACPVGSVGKPYPGCEIRIETATGGKARVGDIGTVWVASPYLFDDYAVGASAATRWEGRWLTVGELGWFDEAGNLSLAGRADRAFNVADSVVHPEALEALLLAQPGIVEAAVMDMPDARRGRIPVGFVAGQLDDGAIAAAKAACQAVFGSGAAPRRIVIVEIWPRLASGKTDYDALRTLASAAASGSAYQEDEGVAPACRDTAKIPPSRR</sequence>
<comment type="caution">
    <text evidence="5">The sequence shown here is derived from an EMBL/GenBank/DDBJ whole genome shotgun (WGS) entry which is preliminary data.</text>
</comment>
<name>A0A939FZK4_9HYPH</name>
<evidence type="ECO:0000259" key="3">
    <source>
        <dbReference type="Pfam" id="PF00501"/>
    </source>
</evidence>
<organism evidence="5 6">
    <name type="scientific">Jiella flava</name>
    <dbReference type="NCBI Taxonomy" id="2816857"/>
    <lineage>
        <taxon>Bacteria</taxon>
        <taxon>Pseudomonadati</taxon>
        <taxon>Pseudomonadota</taxon>
        <taxon>Alphaproteobacteria</taxon>
        <taxon>Hyphomicrobiales</taxon>
        <taxon>Aurantimonadaceae</taxon>
        <taxon>Jiella</taxon>
    </lineage>
</organism>
<dbReference type="Pfam" id="PF13193">
    <property type="entry name" value="AMP-binding_C"/>
    <property type="match status" value="1"/>
</dbReference>
<keyword evidence="6" id="KW-1185">Reference proteome</keyword>
<evidence type="ECO:0000256" key="2">
    <source>
        <dbReference type="ARBA" id="ARBA00022598"/>
    </source>
</evidence>
<dbReference type="Proteomes" id="UP000664122">
    <property type="component" value="Unassembled WGS sequence"/>
</dbReference>
<evidence type="ECO:0000259" key="4">
    <source>
        <dbReference type="Pfam" id="PF13193"/>
    </source>
</evidence>
<dbReference type="GO" id="GO:0031956">
    <property type="term" value="F:medium-chain fatty acid-CoA ligase activity"/>
    <property type="evidence" value="ECO:0007669"/>
    <property type="project" value="TreeGrafter"/>
</dbReference>
<feature type="domain" description="AMP-binding enzyme C-terminal" evidence="4">
    <location>
        <begin position="356"/>
        <end position="429"/>
    </location>
</feature>
<dbReference type="Pfam" id="PF00501">
    <property type="entry name" value="AMP-binding"/>
    <property type="match status" value="1"/>
</dbReference>
<dbReference type="InterPro" id="IPR045851">
    <property type="entry name" value="AMP-bd_C_sf"/>
</dbReference>
<proteinExistence type="inferred from homology"/>
<dbReference type="InterPro" id="IPR042099">
    <property type="entry name" value="ANL_N_sf"/>
</dbReference>
<comment type="similarity">
    <text evidence="1">Belongs to the ATP-dependent AMP-binding enzyme family.</text>
</comment>
<evidence type="ECO:0000313" key="5">
    <source>
        <dbReference type="EMBL" id="MBO0662893.1"/>
    </source>
</evidence>
<feature type="domain" description="AMP-dependent synthetase/ligase" evidence="3">
    <location>
        <begin position="109"/>
        <end position="305"/>
    </location>
</feature>
<protein>
    <submittedName>
        <fullName evidence="5">AMP-binding protein</fullName>
    </submittedName>
</protein>
<dbReference type="PANTHER" id="PTHR43201:SF5">
    <property type="entry name" value="MEDIUM-CHAIN ACYL-COA LIGASE ACSF2, MITOCHONDRIAL"/>
    <property type="match status" value="1"/>
</dbReference>
<dbReference type="RefSeq" id="WP_207257682.1">
    <property type="nucleotide sequence ID" value="NZ_JAFMPP010000007.1"/>
</dbReference>
<dbReference type="SUPFAM" id="SSF56801">
    <property type="entry name" value="Acetyl-CoA synthetase-like"/>
    <property type="match status" value="1"/>
</dbReference>
<gene>
    <name evidence="5" type="ORF">J1C48_09915</name>
</gene>
<dbReference type="InterPro" id="IPR025110">
    <property type="entry name" value="AMP-bd_C"/>
</dbReference>
<dbReference type="EMBL" id="JAFMPP010000007">
    <property type="protein sequence ID" value="MBO0662893.1"/>
    <property type="molecule type" value="Genomic_DNA"/>
</dbReference>
<evidence type="ECO:0000256" key="1">
    <source>
        <dbReference type="ARBA" id="ARBA00006432"/>
    </source>
</evidence>
<keyword evidence="2" id="KW-0436">Ligase</keyword>
<dbReference type="InterPro" id="IPR000873">
    <property type="entry name" value="AMP-dep_synth/lig_dom"/>
</dbReference>
<dbReference type="PANTHER" id="PTHR43201">
    <property type="entry name" value="ACYL-COA SYNTHETASE"/>
    <property type="match status" value="1"/>
</dbReference>
<dbReference type="Gene3D" id="3.30.300.30">
    <property type="match status" value="1"/>
</dbReference>
<reference evidence="5" key="1">
    <citation type="submission" date="2021-03" db="EMBL/GenBank/DDBJ databases">
        <title>Whole genome sequence of Jiella sp. CQZ9-1.</title>
        <authorList>
            <person name="Tuo L."/>
        </authorList>
    </citation>
    <scope>NUCLEOTIDE SEQUENCE</scope>
    <source>
        <strain evidence="5">CQZ9-1</strain>
    </source>
</reference>